<dbReference type="EMBL" id="FNOX01000009">
    <property type="protein sequence ID" value="SDZ38970.1"/>
    <property type="molecule type" value="Genomic_DNA"/>
</dbReference>
<dbReference type="Gene3D" id="3.10.450.40">
    <property type="match status" value="1"/>
</dbReference>
<accession>A0A1H3SMM8</accession>
<evidence type="ECO:0000313" key="2">
    <source>
        <dbReference type="Proteomes" id="UP000182902"/>
    </source>
</evidence>
<protein>
    <submittedName>
        <fullName evidence="1">Mu-like prophage protein gp46</fullName>
    </submittedName>
</protein>
<proteinExistence type="predicted"/>
<organism evidence="1 2">
    <name type="scientific">Pseudomonas salomonii</name>
    <dbReference type="NCBI Taxonomy" id="191391"/>
    <lineage>
        <taxon>Bacteria</taxon>
        <taxon>Pseudomonadati</taxon>
        <taxon>Pseudomonadota</taxon>
        <taxon>Gammaproteobacteria</taxon>
        <taxon>Pseudomonadales</taxon>
        <taxon>Pseudomonadaceae</taxon>
        <taxon>Pseudomonas</taxon>
    </lineage>
</organism>
<name>A0A1H3SMM8_9PSED</name>
<gene>
    <name evidence="1" type="ORF">SAMN05216247_109293</name>
</gene>
<dbReference type="InterPro" id="IPR010877">
    <property type="entry name" value="Phage_Mu_Gp46"/>
</dbReference>
<dbReference type="RefSeq" id="WP_069788414.1">
    <property type="nucleotide sequence ID" value="NZ_FNOX01000009.1"/>
</dbReference>
<dbReference type="Proteomes" id="UP000182902">
    <property type="component" value="Unassembled WGS sequence"/>
</dbReference>
<dbReference type="AlphaFoldDB" id="A0A1H3SMM8"/>
<sequence>MDAGINPTTGDLTGQRINTLSNAVYIRLMTPLGTWWKDTSVGSRLHELKRSKDLPRVGKLAKQYAQQALQPLLDDGRAQDITITVDQPHYGWLNLQIEIIDTTGNPQVFRQPVRVN</sequence>
<reference evidence="1 2" key="1">
    <citation type="submission" date="2016-10" db="EMBL/GenBank/DDBJ databases">
        <authorList>
            <person name="de Groot N.N."/>
        </authorList>
    </citation>
    <scope>NUCLEOTIDE SEQUENCE [LARGE SCALE GENOMIC DNA]</scope>
    <source>
        <strain evidence="1 2">ICMP 14252</strain>
    </source>
</reference>
<dbReference type="Pfam" id="PF07409">
    <property type="entry name" value="GP46"/>
    <property type="match status" value="1"/>
</dbReference>
<evidence type="ECO:0000313" key="1">
    <source>
        <dbReference type="EMBL" id="SDZ38970.1"/>
    </source>
</evidence>